<dbReference type="EMBL" id="UYYB01101353">
    <property type="protein sequence ID" value="VDM78226.1"/>
    <property type="molecule type" value="Genomic_DNA"/>
</dbReference>
<proteinExistence type="predicted"/>
<dbReference type="Proteomes" id="UP000270094">
    <property type="component" value="Unassembled WGS sequence"/>
</dbReference>
<protein>
    <submittedName>
        <fullName evidence="1">Uncharacterized protein</fullName>
    </submittedName>
</protein>
<gene>
    <name evidence="1" type="ORF">SVUK_LOCUS13224</name>
</gene>
<reference evidence="1 2" key="1">
    <citation type="submission" date="2018-11" db="EMBL/GenBank/DDBJ databases">
        <authorList>
            <consortium name="Pathogen Informatics"/>
        </authorList>
    </citation>
    <scope>NUCLEOTIDE SEQUENCE [LARGE SCALE GENOMIC DNA]</scope>
</reference>
<organism evidence="1 2">
    <name type="scientific">Strongylus vulgaris</name>
    <name type="common">Blood worm</name>
    <dbReference type="NCBI Taxonomy" id="40348"/>
    <lineage>
        <taxon>Eukaryota</taxon>
        <taxon>Metazoa</taxon>
        <taxon>Ecdysozoa</taxon>
        <taxon>Nematoda</taxon>
        <taxon>Chromadorea</taxon>
        <taxon>Rhabditida</taxon>
        <taxon>Rhabditina</taxon>
        <taxon>Rhabditomorpha</taxon>
        <taxon>Strongyloidea</taxon>
        <taxon>Strongylidae</taxon>
        <taxon>Strongylus</taxon>
    </lineage>
</organism>
<accession>A0A3P7J4Z8</accession>
<name>A0A3P7J4Z8_STRVU</name>
<evidence type="ECO:0000313" key="1">
    <source>
        <dbReference type="EMBL" id="VDM78226.1"/>
    </source>
</evidence>
<dbReference type="AlphaFoldDB" id="A0A3P7J4Z8"/>
<evidence type="ECO:0000313" key="2">
    <source>
        <dbReference type="Proteomes" id="UP000270094"/>
    </source>
</evidence>
<keyword evidence="2" id="KW-1185">Reference proteome</keyword>
<sequence length="73" mass="8323">MTSRRVISRESRQCSQIRPFLYVGGLGSLSPRTLCKHLVWLKEMVFGTTERTAGKKKCKITTIIAKNNLNQIK</sequence>